<name>A0ABR1E557_NECAM</name>
<reference evidence="1 2" key="1">
    <citation type="submission" date="2023-08" db="EMBL/GenBank/DDBJ databases">
        <title>A Necator americanus chromosomal reference genome.</title>
        <authorList>
            <person name="Ilik V."/>
            <person name="Petrzelkova K.J."/>
            <person name="Pardy F."/>
            <person name="Fuh T."/>
            <person name="Niatou-Singa F.S."/>
            <person name="Gouil Q."/>
            <person name="Baker L."/>
            <person name="Ritchie M.E."/>
            <person name="Jex A.R."/>
            <person name="Gazzola D."/>
            <person name="Li H."/>
            <person name="Toshio Fujiwara R."/>
            <person name="Zhan B."/>
            <person name="Aroian R.V."/>
            <person name="Pafco B."/>
            <person name="Schwarz E.M."/>
        </authorList>
    </citation>
    <scope>NUCLEOTIDE SEQUENCE [LARGE SCALE GENOMIC DNA]</scope>
    <source>
        <strain evidence="1 2">Aroian</strain>
        <tissue evidence="1">Whole animal</tissue>
    </source>
</reference>
<accession>A0ABR1E557</accession>
<sequence length="179" mass="20586">MHLSVPVGFEHIRSPLEYDSVCTVGVKKRKISKTLYRIPWRVVSGAHDQFLGAVLCEFASEYQQNKRTLTRTSAKGVWSAIFDLLHQVISQFCSFVDLGIYFWMAAMKPILAAANTAVRWTHFRKNPYRAIRLEMFTFFNSHKQASDTRQVTSHFAMSDHLGHHLSCDESTISRTRMSL</sequence>
<evidence type="ECO:0000313" key="2">
    <source>
        <dbReference type="Proteomes" id="UP001303046"/>
    </source>
</evidence>
<proteinExistence type="predicted"/>
<organism evidence="1 2">
    <name type="scientific">Necator americanus</name>
    <name type="common">Human hookworm</name>
    <dbReference type="NCBI Taxonomy" id="51031"/>
    <lineage>
        <taxon>Eukaryota</taxon>
        <taxon>Metazoa</taxon>
        <taxon>Ecdysozoa</taxon>
        <taxon>Nematoda</taxon>
        <taxon>Chromadorea</taxon>
        <taxon>Rhabditida</taxon>
        <taxon>Rhabditina</taxon>
        <taxon>Rhabditomorpha</taxon>
        <taxon>Strongyloidea</taxon>
        <taxon>Ancylostomatidae</taxon>
        <taxon>Bunostominae</taxon>
        <taxon>Necator</taxon>
    </lineage>
</organism>
<evidence type="ECO:0008006" key="3">
    <source>
        <dbReference type="Google" id="ProtNLM"/>
    </source>
</evidence>
<protein>
    <recommendedName>
        <fullName evidence="3">PiggyBac transposable element-derived protein domain-containing protein</fullName>
    </recommendedName>
</protein>
<evidence type="ECO:0000313" key="1">
    <source>
        <dbReference type="EMBL" id="KAK6757819.1"/>
    </source>
</evidence>
<dbReference type="EMBL" id="JAVFWL010000005">
    <property type="protein sequence ID" value="KAK6757819.1"/>
    <property type="molecule type" value="Genomic_DNA"/>
</dbReference>
<gene>
    <name evidence="1" type="primary">Necator_chrV.g20358</name>
    <name evidence="1" type="ORF">RB195_015566</name>
</gene>
<dbReference type="Proteomes" id="UP001303046">
    <property type="component" value="Unassembled WGS sequence"/>
</dbReference>
<comment type="caution">
    <text evidence="1">The sequence shown here is derived from an EMBL/GenBank/DDBJ whole genome shotgun (WGS) entry which is preliminary data.</text>
</comment>
<keyword evidence="2" id="KW-1185">Reference proteome</keyword>